<accession>A0ABW1AVK5</accession>
<dbReference type="Pfam" id="PF06094">
    <property type="entry name" value="GGACT"/>
    <property type="match status" value="1"/>
</dbReference>
<evidence type="ECO:0000313" key="4">
    <source>
        <dbReference type="EMBL" id="MFC5771205.1"/>
    </source>
</evidence>
<dbReference type="SUPFAM" id="SSF110857">
    <property type="entry name" value="Gamma-glutamyl cyclotransferase-like"/>
    <property type="match status" value="1"/>
</dbReference>
<dbReference type="Proteomes" id="UP001595974">
    <property type="component" value="Unassembled WGS sequence"/>
</dbReference>
<proteinExistence type="predicted"/>
<dbReference type="GO" id="GO:0016746">
    <property type="term" value="F:acyltransferase activity"/>
    <property type="evidence" value="ECO:0007669"/>
    <property type="project" value="UniProtKB-KW"/>
</dbReference>
<keyword evidence="5" id="KW-1185">Reference proteome</keyword>
<dbReference type="EMBL" id="JBHSOG010000092">
    <property type="protein sequence ID" value="MFC5771205.1"/>
    <property type="molecule type" value="Genomic_DNA"/>
</dbReference>
<evidence type="ECO:0000259" key="3">
    <source>
        <dbReference type="Pfam" id="PF06094"/>
    </source>
</evidence>
<keyword evidence="4" id="KW-0012">Acyltransferase</keyword>
<keyword evidence="1 4" id="KW-0808">Transferase</keyword>
<dbReference type="PANTHER" id="PTHR31544:SF2">
    <property type="entry name" value="AIG2-LIKE PROTEIN D"/>
    <property type="match status" value="1"/>
</dbReference>
<feature type="domain" description="Gamma-glutamylcyclotransferase AIG2-like" evidence="3">
    <location>
        <begin position="5"/>
        <end position="117"/>
    </location>
</feature>
<dbReference type="CDD" id="cd06661">
    <property type="entry name" value="GGCT_like"/>
    <property type="match status" value="1"/>
</dbReference>
<gene>
    <name evidence="4" type="ORF">ACFPTN_17635</name>
</gene>
<dbReference type="InterPro" id="IPR036568">
    <property type="entry name" value="GGCT-like_sf"/>
</dbReference>
<name>A0ABW1AVK5_9RHOO</name>
<protein>
    <recommendedName>
        <fullName evidence="2">Putative gamma-glutamylcyclotransferase</fullName>
    </recommendedName>
</protein>
<organism evidence="4 5">
    <name type="scientific">Thauera sinica</name>
    <dbReference type="NCBI Taxonomy" id="2665146"/>
    <lineage>
        <taxon>Bacteria</taxon>
        <taxon>Pseudomonadati</taxon>
        <taxon>Pseudomonadota</taxon>
        <taxon>Betaproteobacteria</taxon>
        <taxon>Rhodocyclales</taxon>
        <taxon>Zoogloeaceae</taxon>
        <taxon>Thauera</taxon>
    </lineage>
</organism>
<dbReference type="InterPro" id="IPR009288">
    <property type="entry name" value="AIG2-like_dom"/>
</dbReference>
<sequence>MISSCFTYGSLMCEDIMSAVCGTACTRHAPAVLADHRRHPVIGQHYPGMVCAAGSTVQGVLYLDLPTAAWPRLDAFEGEEYERGRVDVSLADGRTVAAWTYLFKPRYAARLAAGDWDFDRFLRHGKARFEAAYLGFGVLARDADRRG</sequence>
<comment type="caution">
    <text evidence="4">The sequence shown here is derived from an EMBL/GenBank/DDBJ whole genome shotgun (WGS) entry which is preliminary data.</text>
</comment>
<dbReference type="Gene3D" id="3.10.490.10">
    <property type="entry name" value="Gamma-glutamyl cyclotransferase-like"/>
    <property type="match status" value="1"/>
</dbReference>
<reference evidence="5" key="1">
    <citation type="journal article" date="2019" name="Int. J. Syst. Evol. Microbiol.">
        <title>The Global Catalogue of Microorganisms (GCM) 10K type strain sequencing project: providing services to taxonomists for standard genome sequencing and annotation.</title>
        <authorList>
            <consortium name="The Broad Institute Genomics Platform"/>
            <consortium name="The Broad Institute Genome Sequencing Center for Infectious Disease"/>
            <person name="Wu L."/>
            <person name="Ma J."/>
        </authorList>
    </citation>
    <scope>NUCLEOTIDE SEQUENCE [LARGE SCALE GENOMIC DNA]</scope>
    <source>
        <strain evidence="5">SHR3</strain>
    </source>
</reference>
<evidence type="ECO:0000313" key="5">
    <source>
        <dbReference type="Proteomes" id="UP001595974"/>
    </source>
</evidence>
<dbReference type="RefSeq" id="WP_096449618.1">
    <property type="nucleotide sequence ID" value="NZ_JBHSOG010000092.1"/>
</dbReference>
<evidence type="ECO:0000256" key="1">
    <source>
        <dbReference type="ARBA" id="ARBA00022679"/>
    </source>
</evidence>
<dbReference type="InterPro" id="IPR013024">
    <property type="entry name" value="GGCT-like"/>
</dbReference>
<dbReference type="PANTHER" id="PTHR31544">
    <property type="entry name" value="AIG2-LIKE PROTEIN D"/>
    <property type="match status" value="1"/>
</dbReference>
<evidence type="ECO:0000256" key="2">
    <source>
        <dbReference type="ARBA" id="ARBA00030602"/>
    </source>
</evidence>
<dbReference type="InterPro" id="IPR045038">
    <property type="entry name" value="AIG2-like"/>
</dbReference>